<evidence type="ECO:0000256" key="6">
    <source>
        <dbReference type="ARBA" id="ARBA00023212"/>
    </source>
</evidence>
<dbReference type="PROSITE" id="PS00411">
    <property type="entry name" value="KINESIN_MOTOR_1"/>
    <property type="match status" value="1"/>
</dbReference>
<dbReference type="Gene3D" id="3.40.850.10">
    <property type="entry name" value="Kinesin motor domain"/>
    <property type="match status" value="1"/>
</dbReference>
<feature type="region of interest" description="Disordered" evidence="9">
    <location>
        <begin position="194"/>
        <end position="214"/>
    </location>
</feature>
<evidence type="ECO:0000256" key="5">
    <source>
        <dbReference type="ARBA" id="ARBA00023054"/>
    </source>
</evidence>
<comment type="similarity">
    <text evidence="7">Belongs to the TRAFAC class myosin-kinesin ATPase superfamily. Kinesin family.</text>
</comment>
<name>A0A7M5V2S6_9CNID</name>
<evidence type="ECO:0000313" key="11">
    <source>
        <dbReference type="EnsemblMetazoa" id="CLYHEMP006557.1"/>
    </source>
</evidence>
<dbReference type="EnsemblMetazoa" id="CLYHEMT006557.1">
    <property type="protein sequence ID" value="CLYHEMP006557.1"/>
    <property type="gene ID" value="CLYHEMG006557"/>
</dbReference>
<protein>
    <recommendedName>
        <fullName evidence="10">Kinesin motor domain-containing protein</fullName>
    </recommendedName>
</protein>
<keyword evidence="4" id="KW-0067">ATP-binding</keyword>
<dbReference type="GO" id="GO:0007018">
    <property type="term" value="P:microtubule-based movement"/>
    <property type="evidence" value="ECO:0007669"/>
    <property type="project" value="InterPro"/>
</dbReference>
<evidence type="ECO:0000256" key="1">
    <source>
        <dbReference type="ARBA" id="ARBA00004245"/>
    </source>
</evidence>
<dbReference type="GO" id="GO:0003777">
    <property type="term" value="F:microtubule motor activity"/>
    <property type="evidence" value="ECO:0007669"/>
    <property type="project" value="InterPro"/>
</dbReference>
<dbReference type="GO" id="GO:0008017">
    <property type="term" value="F:microtubule binding"/>
    <property type="evidence" value="ECO:0007669"/>
    <property type="project" value="InterPro"/>
</dbReference>
<evidence type="ECO:0000256" key="8">
    <source>
        <dbReference type="SAM" id="Coils"/>
    </source>
</evidence>
<feature type="region of interest" description="Disordered" evidence="9">
    <location>
        <begin position="436"/>
        <end position="485"/>
    </location>
</feature>
<dbReference type="OrthoDB" id="10517653at2759"/>
<feature type="compositionally biased region" description="Polar residues" evidence="9">
    <location>
        <begin position="777"/>
        <end position="795"/>
    </location>
</feature>
<dbReference type="GO" id="GO:0005875">
    <property type="term" value="C:microtubule associated complex"/>
    <property type="evidence" value="ECO:0007669"/>
    <property type="project" value="TreeGrafter"/>
</dbReference>
<evidence type="ECO:0000256" key="2">
    <source>
        <dbReference type="ARBA" id="ARBA00022490"/>
    </source>
</evidence>
<feature type="compositionally biased region" description="Polar residues" evidence="9">
    <location>
        <begin position="803"/>
        <end position="812"/>
    </location>
</feature>
<dbReference type="InterPro" id="IPR019821">
    <property type="entry name" value="Kinesin_motor_CS"/>
</dbReference>
<dbReference type="InterPro" id="IPR036961">
    <property type="entry name" value="Kinesin_motor_dom_sf"/>
</dbReference>
<reference evidence="11" key="1">
    <citation type="submission" date="2021-01" db="UniProtKB">
        <authorList>
            <consortium name="EnsemblMetazoa"/>
        </authorList>
    </citation>
    <scope>IDENTIFICATION</scope>
</reference>
<evidence type="ECO:0000256" key="9">
    <source>
        <dbReference type="SAM" id="MobiDB-lite"/>
    </source>
</evidence>
<keyword evidence="3" id="KW-0547">Nucleotide-binding</keyword>
<evidence type="ECO:0000256" key="7">
    <source>
        <dbReference type="PROSITE-ProRule" id="PRU00283"/>
    </source>
</evidence>
<dbReference type="InterPro" id="IPR001752">
    <property type="entry name" value="Kinesin_motor_dom"/>
</dbReference>
<organism evidence="11 12">
    <name type="scientific">Clytia hemisphaerica</name>
    <dbReference type="NCBI Taxonomy" id="252671"/>
    <lineage>
        <taxon>Eukaryota</taxon>
        <taxon>Metazoa</taxon>
        <taxon>Cnidaria</taxon>
        <taxon>Hydrozoa</taxon>
        <taxon>Hydroidolina</taxon>
        <taxon>Leptothecata</taxon>
        <taxon>Obeliida</taxon>
        <taxon>Clytiidae</taxon>
        <taxon>Clytia</taxon>
    </lineage>
</organism>
<dbReference type="PANTHER" id="PTHR47969">
    <property type="entry name" value="CHROMOSOME-ASSOCIATED KINESIN KIF4A-RELATED"/>
    <property type="match status" value="1"/>
</dbReference>
<dbReference type="InterPro" id="IPR027417">
    <property type="entry name" value="P-loop_NTPase"/>
</dbReference>
<feature type="coiled-coil region" evidence="8">
    <location>
        <begin position="166"/>
        <end position="193"/>
    </location>
</feature>
<dbReference type="SUPFAM" id="SSF52540">
    <property type="entry name" value="P-loop containing nucleoside triphosphate hydrolases"/>
    <property type="match status" value="1"/>
</dbReference>
<dbReference type="PRINTS" id="PR00380">
    <property type="entry name" value="KINESINHEAVY"/>
</dbReference>
<dbReference type="GO" id="GO:0007052">
    <property type="term" value="P:mitotic spindle organization"/>
    <property type="evidence" value="ECO:0007669"/>
    <property type="project" value="TreeGrafter"/>
</dbReference>
<dbReference type="PANTHER" id="PTHR47969:SF15">
    <property type="entry name" value="CHROMOSOME-ASSOCIATED KINESIN KIF4A-RELATED"/>
    <property type="match status" value="1"/>
</dbReference>
<feature type="region of interest" description="Disordered" evidence="9">
    <location>
        <begin position="771"/>
        <end position="819"/>
    </location>
</feature>
<feature type="coiled-coil region" evidence="8">
    <location>
        <begin position="1022"/>
        <end position="1077"/>
    </location>
</feature>
<feature type="coiled-coil region" evidence="8">
    <location>
        <begin position="636"/>
        <end position="698"/>
    </location>
</feature>
<keyword evidence="5 8" id="KW-0175">Coiled coil</keyword>
<sequence>MVRHSSRSHSVFQITIERRKIKAKEVSSQTPDGRDSSFIFEELIVLEDEITLKAKMQICDLAGSERLAKTMVEGVNQVEARHINSSLLELGNVINSLSSGKMTHVPFRNSTLTRLLQECLGSKCLTSFIVCVAPSASESYETRCSLNFGARARTITNKERVTLNVEVDYRILARKMSKRIEELEKELNSSGKHFSTITSQNQIHHNNTTPSHKDQWSELNQTLLISELLDTVLETEEEQPQLVHQGYRLSHLRLTNIINIVLKRLKDIPSKIQDSPRTYPSSLDDLKRQILNETKQKLRFLLGELHSIDLGDSDDLFRESAYSINETCTDIENALWDFFKSVSSSTRRMNNNEHTNSFYQIVEMAIADLKNASRDTSADLLDTQYLFYILQMLQVVRLFLESNLRKHLISGNQLKATSAESVNLQQDSYSLMNSTFSSADLPKESPESVIDQDSPIDQIEDSTSKNTPSPRKLQRSPAFKIKKDQDTETPLGVPFKYLSSGHLPKTIFNDQHQDSDDGVVTMSSQDETGYVSLQEEHGMLQQMYTKAMQENERLKDANAFMQQKLSTLVNLKHREVFGSSFDSDKEKEPASIDKHNLYNKLFYEEMSFDQLNELTSNSFEISTGQQPIYNHQAKDVSALESDNNLLQAENKALLMERNELKRKIAGFEEYIEENSLKCKQLETDLKSIENQNNTLLDQVVYLCGTLDVVKHLETTHWLPANKDELGLLESDLFFMIDQNVRYESALMEIKFKVTKHKDKITIDSTPSKLDILKRESSSSPNNDVITPESTSGKSGNKSKRSITTRASNSRASSPLVKKAIELKRDHRETVKNLRKESGGDHLTTLSKEVKTCRTTRTKELLQERLLMTQKITTLEKELVSKDEELEKNKLHVELLTQELGQIDLDSMNGLAPVKTSKTTNDFSSNGVQDEIAHRESTFVKDNVTKSDIKAVVGQNCVDISVPVGENDDIEIIEIPEIKYEDLMAFIRGEKKADLTSPLGPAINDFDSSKNRRLIEREFKTQVVSLERANECLRESNTALTDELHLVRSLNRDQKEKIKELKFEIVRVNSEADTLKCQLRINQSGFENSRLKYEKQISSMRKHVQQCNQEQQKLMVNKKRTKKIGSNGSF</sequence>
<proteinExistence type="inferred from homology"/>
<dbReference type="SMART" id="SM00129">
    <property type="entry name" value="KISc"/>
    <property type="match status" value="1"/>
</dbReference>
<evidence type="ECO:0000256" key="4">
    <source>
        <dbReference type="ARBA" id="ARBA00022840"/>
    </source>
</evidence>
<dbReference type="GO" id="GO:0005524">
    <property type="term" value="F:ATP binding"/>
    <property type="evidence" value="ECO:0007669"/>
    <property type="project" value="UniProtKB-KW"/>
</dbReference>
<dbReference type="Pfam" id="PF00225">
    <property type="entry name" value="Kinesin"/>
    <property type="match status" value="1"/>
</dbReference>
<dbReference type="AlphaFoldDB" id="A0A7M5V2S6"/>
<evidence type="ECO:0000259" key="10">
    <source>
        <dbReference type="PROSITE" id="PS50067"/>
    </source>
</evidence>
<comment type="subcellular location">
    <subcellularLocation>
        <location evidence="1">Cytoplasm</location>
        <location evidence="1">Cytoskeleton</location>
    </subcellularLocation>
</comment>
<keyword evidence="2" id="KW-0963">Cytoplasm</keyword>
<evidence type="ECO:0000313" key="12">
    <source>
        <dbReference type="Proteomes" id="UP000594262"/>
    </source>
</evidence>
<keyword evidence="12" id="KW-1185">Reference proteome</keyword>
<dbReference type="InterPro" id="IPR027640">
    <property type="entry name" value="Kinesin-like_fam"/>
</dbReference>
<dbReference type="GO" id="GO:0051231">
    <property type="term" value="P:spindle elongation"/>
    <property type="evidence" value="ECO:0007669"/>
    <property type="project" value="TreeGrafter"/>
</dbReference>
<evidence type="ECO:0000256" key="3">
    <source>
        <dbReference type="ARBA" id="ARBA00022741"/>
    </source>
</evidence>
<keyword evidence="6" id="KW-0206">Cytoskeleton</keyword>
<feature type="domain" description="Kinesin motor" evidence="10">
    <location>
        <begin position="1"/>
        <end position="155"/>
    </location>
</feature>
<accession>A0A7M5V2S6</accession>
<comment type="caution">
    <text evidence="7">Lacks conserved residue(s) required for the propagation of feature annotation.</text>
</comment>
<dbReference type="PROSITE" id="PS50067">
    <property type="entry name" value="KINESIN_MOTOR_2"/>
    <property type="match status" value="1"/>
</dbReference>
<dbReference type="Proteomes" id="UP000594262">
    <property type="component" value="Unplaced"/>
</dbReference>
<feature type="compositionally biased region" description="Polar residues" evidence="9">
    <location>
        <begin position="194"/>
        <end position="210"/>
    </location>
</feature>